<dbReference type="GeneID" id="62154082"/>
<name>A0A9P5I109_9HELO</name>
<dbReference type="AlphaFoldDB" id="A0A9P5I109"/>
<dbReference type="Proteomes" id="UP000710849">
    <property type="component" value="Unassembled WGS sequence"/>
</dbReference>
<evidence type="ECO:0000313" key="1">
    <source>
        <dbReference type="EMBL" id="KAF7925413.1"/>
    </source>
</evidence>
<keyword evidence="2" id="KW-1185">Reference proteome</keyword>
<comment type="caution">
    <text evidence="1">The sequence shown here is derived from an EMBL/GenBank/DDBJ whole genome shotgun (WGS) entry which is preliminary data.</text>
</comment>
<dbReference type="PANTHER" id="PTHR33099">
    <property type="entry name" value="FE2OG DIOXYGENASE DOMAIN-CONTAINING PROTEIN"/>
    <property type="match status" value="1"/>
</dbReference>
<dbReference type="EMBL" id="RCSW01000028">
    <property type="protein sequence ID" value="KAF7925413.1"/>
    <property type="molecule type" value="Genomic_DNA"/>
</dbReference>
<organism evidence="1 2">
    <name type="scientific">Botrytis byssoidea</name>
    <dbReference type="NCBI Taxonomy" id="139641"/>
    <lineage>
        <taxon>Eukaryota</taxon>
        <taxon>Fungi</taxon>
        <taxon>Dikarya</taxon>
        <taxon>Ascomycota</taxon>
        <taxon>Pezizomycotina</taxon>
        <taxon>Leotiomycetes</taxon>
        <taxon>Helotiales</taxon>
        <taxon>Sclerotiniaceae</taxon>
        <taxon>Botrytis</taxon>
    </lineage>
</organism>
<dbReference type="PANTHER" id="PTHR33099:SF13">
    <property type="entry name" value="F-BOX DOMAIN-CONTAINING PROTEIN-RELATED"/>
    <property type="match status" value="1"/>
</dbReference>
<sequence>MPGDPEIWEGNLPSALNPGVSIHGYGTIGFPLTEHDFEKIMAASGSESGEFSENTPTPSHVYTIPGNKISTRNPAWTSAIQSIVEKVKIGLGLENKSAHAEFCEITSSSLCFNKICSSVRMPSRQNFAILDIILPSARGSENFILEHNGKRVQFQNDGCSEWDCSFLSWVFTDVLVKSSPLTSGRRLILRYDLQHTLPGETSSATALGASLSNLKSILEPWTRDAMLVPKNVLGYVLSKEDQSDMSPQKLCGNDRLVFNQLKEVCTESSFELYLSTLEKKASGPTVPTGYDVYCNYDSDEEHEMEEIEESLHITKLVNLDGEALRADVAIVDEESLINDDPFDGASTDEEDYEEGEVIKYYRASLSSLANNYRQLNG</sequence>
<dbReference type="RefSeq" id="XP_038728127.1">
    <property type="nucleotide sequence ID" value="XM_038881009.1"/>
</dbReference>
<evidence type="ECO:0000313" key="2">
    <source>
        <dbReference type="Proteomes" id="UP000710849"/>
    </source>
</evidence>
<accession>A0A9P5I109</accession>
<reference evidence="1 2" key="1">
    <citation type="journal article" date="2020" name="Genome Biol. Evol.">
        <title>Comparative genomics of Sclerotiniaceae.</title>
        <authorList>
            <person name="Valero Jimenez C.A."/>
            <person name="Steentjes M."/>
            <person name="Scholten O.E."/>
            <person name="Van Kan J.A.L."/>
        </authorList>
    </citation>
    <scope>NUCLEOTIDE SEQUENCE [LARGE SCALE GENOMIC DNA]</scope>
    <source>
        <strain evidence="1 2">MUCL 94</strain>
    </source>
</reference>
<proteinExistence type="predicted"/>
<gene>
    <name evidence="1" type="ORF">EAE97_010494</name>
</gene>
<protein>
    <submittedName>
        <fullName evidence="1">Uncharacterized protein</fullName>
    </submittedName>
</protein>